<dbReference type="GO" id="GO:0071949">
    <property type="term" value="F:FAD binding"/>
    <property type="evidence" value="ECO:0007669"/>
    <property type="project" value="InterPro"/>
</dbReference>
<dbReference type="SUPFAM" id="SSF51971">
    <property type="entry name" value="Nucleotide-binding domain"/>
    <property type="match status" value="1"/>
</dbReference>
<organism evidence="10 11">
    <name type="scientific">Catalinimonas alkaloidigena</name>
    <dbReference type="NCBI Taxonomy" id="1075417"/>
    <lineage>
        <taxon>Bacteria</taxon>
        <taxon>Pseudomonadati</taxon>
        <taxon>Bacteroidota</taxon>
        <taxon>Cytophagia</taxon>
        <taxon>Cytophagales</taxon>
        <taxon>Catalimonadaceae</taxon>
        <taxon>Catalinimonas</taxon>
    </lineage>
</organism>
<dbReference type="Gene3D" id="3.30.9.10">
    <property type="entry name" value="D-Amino Acid Oxidase, subunit A, domain 2"/>
    <property type="match status" value="1"/>
</dbReference>
<evidence type="ECO:0000256" key="6">
    <source>
        <dbReference type="ARBA" id="ARBA00039101"/>
    </source>
</evidence>
<dbReference type="EC" id="1.4.3.3" evidence="6"/>
<keyword evidence="5" id="KW-0560">Oxidoreductase</keyword>
<dbReference type="Gene3D" id="3.40.50.720">
    <property type="entry name" value="NAD(P)-binding Rossmann-like Domain"/>
    <property type="match status" value="2"/>
</dbReference>
<dbReference type="InterPro" id="IPR023209">
    <property type="entry name" value="DAO"/>
</dbReference>
<dbReference type="InterPro" id="IPR006181">
    <property type="entry name" value="D-amino_acid_oxidase_CS"/>
</dbReference>
<dbReference type="PANTHER" id="PTHR11530">
    <property type="entry name" value="D-AMINO ACID OXIDASE"/>
    <property type="match status" value="1"/>
</dbReference>
<gene>
    <name evidence="10" type="ORF">SAMN05421823_1119</name>
</gene>
<dbReference type="GO" id="GO:0003884">
    <property type="term" value="F:D-amino-acid oxidase activity"/>
    <property type="evidence" value="ECO:0007669"/>
    <property type="project" value="UniProtKB-EC"/>
</dbReference>
<dbReference type="InterPro" id="IPR006076">
    <property type="entry name" value="FAD-dep_OxRdtase"/>
</dbReference>
<dbReference type="AlphaFoldDB" id="A0A1G9R2H5"/>
<proteinExistence type="inferred from homology"/>
<keyword evidence="11" id="KW-1185">Reference proteome</keyword>
<sequence length="344" mass="37435">MSVVSLSSPFPYVDLAPERILTETVGLRPFRAAGPRLEIESLGAKKLVHHYGHGGSGWSLSWGSAQAAAELVKTLEVSSVAVIGCGAIGLTTARVLQQRGYRVTIYARDTPPGVTSSKAAGNWSPASRVCSPDRVTPQFGAWWERAAVFSFQQYRTLAAGVSAVHEVDNFRFGGPWELYPLERQLPLIATFEEAQPFPADRHPFDEDVLHSKTFVFDIPAHFQKLLSDFRAAGGVVQPREFHSPAELTQLPEPCLVNCTGLGAKALFGDKTLQPIAGQLAKYPAHPTAYFKIDTPEGALVSRPDGIFVGGSADYDRWDTDPRPGVTQRTLNALLPLMAKLKQGR</sequence>
<dbReference type="PANTHER" id="PTHR11530:SF11">
    <property type="entry name" value="D-ASPARTATE OXIDASE"/>
    <property type="match status" value="1"/>
</dbReference>
<accession>A0A1G9R2H5</accession>
<evidence type="ECO:0000256" key="2">
    <source>
        <dbReference type="ARBA" id="ARBA00006730"/>
    </source>
</evidence>
<evidence type="ECO:0000313" key="10">
    <source>
        <dbReference type="EMBL" id="SDM17449.1"/>
    </source>
</evidence>
<evidence type="ECO:0000256" key="1">
    <source>
        <dbReference type="ARBA" id="ARBA00001974"/>
    </source>
</evidence>
<keyword evidence="4" id="KW-0274">FAD</keyword>
<dbReference type="Pfam" id="PF01266">
    <property type="entry name" value="DAO"/>
    <property type="match status" value="1"/>
</dbReference>
<keyword evidence="3" id="KW-0285">Flavoprotein</keyword>
<protein>
    <recommendedName>
        <fullName evidence="7">D-amino-acid oxidase</fullName>
        <ecNumber evidence="6">1.4.3.3</ecNumber>
    </recommendedName>
</protein>
<evidence type="ECO:0000256" key="8">
    <source>
        <dbReference type="ARBA" id="ARBA00049547"/>
    </source>
</evidence>
<dbReference type="GO" id="GO:0005737">
    <property type="term" value="C:cytoplasm"/>
    <property type="evidence" value="ECO:0007669"/>
    <property type="project" value="TreeGrafter"/>
</dbReference>
<evidence type="ECO:0000313" key="11">
    <source>
        <dbReference type="Proteomes" id="UP000198510"/>
    </source>
</evidence>
<feature type="domain" description="FAD dependent oxidoreductase" evidence="9">
    <location>
        <begin position="80"/>
        <end position="337"/>
    </location>
</feature>
<reference evidence="10 11" key="1">
    <citation type="submission" date="2016-10" db="EMBL/GenBank/DDBJ databases">
        <authorList>
            <person name="de Groot N.N."/>
        </authorList>
    </citation>
    <scope>NUCLEOTIDE SEQUENCE [LARGE SCALE GENOMIC DNA]</scope>
    <source>
        <strain evidence="10 11">DSM 25186</strain>
    </source>
</reference>
<comment type="catalytic activity">
    <reaction evidence="8">
        <text>a D-alpha-amino acid + O2 + H2O = a 2-oxocarboxylate + H2O2 + NH4(+)</text>
        <dbReference type="Rhea" id="RHEA:21816"/>
        <dbReference type="ChEBI" id="CHEBI:15377"/>
        <dbReference type="ChEBI" id="CHEBI:15379"/>
        <dbReference type="ChEBI" id="CHEBI:16240"/>
        <dbReference type="ChEBI" id="CHEBI:28938"/>
        <dbReference type="ChEBI" id="CHEBI:35179"/>
        <dbReference type="ChEBI" id="CHEBI:59871"/>
        <dbReference type="EC" id="1.4.3.3"/>
    </reaction>
    <physiologicalReaction direction="left-to-right" evidence="8">
        <dbReference type="Rhea" id="RHEA:21817"/>
    </physiologicalReaction>
</comment>
<dbReference type="RefSeq" id="WP_176956169.1">
    <property type="nucleotide sequence ID" value="NZ_FNFO01000011.1"/>
</dbReference>
<evidence type="ECO:0000259" key="9">
    <source>
        <dbReference type="Pfam" id="PF01266"/>
    </source>
</evidence>
<dbReference type="Proteomes" id="UP000198510">
    <property type="component" value="Unassembled WGS sequence"/>
</dbReference>
<evidence type="ECO:0000256" key="3">
    <source>
        <dbReference type="ARBA" id="ARBA00022630"/>
    </source>
</evidence>
<comment type="cofactor">
    <cofactor evidence="1">
        <name>FAD</name>
        <dbReference type="ChEBI" id="CHEBI:57692"/>
    </cofactor>
</comment>
<comment type="similarity">
    <text evidence="2">Belongs to the DAMOX/DASOX family.</text>
</comment>
<evidence type="ECO:0000256" key="5">
    <source>
        <dbReference type="ARBA" id="ARBA00023002"/>
    </source>
</evidence>
<dbReference type="EMBL" id="FNFO01000011">
    <property type="protein sequence ID" value="SDM17449.1"/>
    <property type="molecule type" value="Genomic_DNA"/>
</dbReference>
<name>A0A1G9R2H5_9BACT</name>
<dbReference type="STRING" id="1075417.SAMN05421823_1119"/>
<dbReference type="GO" id="GO:0019478">
    <property type="term" value="P:D-amino acid catabolic process"/>
    <property type="evidence" value="ECO:0007669"/>
    <property type="project" value="TreeGrafter"/>
</dbReference>
<dbReference type="PROSITE" id="PS00677">
    <property type="entry name" value="DAO"/>
    <property type="match status" value="1"/>
</dbReference>
<evidence type="ECO:0000256" key="7">
    <source>
        <dbReference type="ARBA" id="ARBA00039751"/>
    </source>
</evidence>
<evidence type="ECO:0000256" key="4">
    <source>
        <dbReference type="ARBA" id="ARBA00022827"/>
    </source>
</evidence>